<dbReference type="OrthoDB" id="345880at2"/>
<dbReference type="RefSeq" id="WP_054291155.1">
    <property type="nucleotide sequence ID" value="NZ_CP012752.1"/>
</dbReference>
<keyword evidence="5" id="KW-1185">Reference proteome</keyword>
<dbReference type="GO" id="GO:0008235">
    <property type="term" value="F:metalloexopeptidase activity"/>
    <property type="evidence" value="ECO:0007669"/>
    <property type="project" value="InterPro"/>
</dbReference>
<dbReference type="Pfam" id="PF02225">
    <property type="entry name" value="PA"/>
    <property type="match status" value="1"/>
</dbReference>
<dbReference type="GO" id="GO:0006508">
    <property type="term" value="P:proteolysis"/>
    <property type="evidence" value="ECO:0007669"/>
    <property type="project" value="InterPro"/>
</dbReference>
<feature type="domain" description="Peptidase M28" evidence="3">
    <location>
        <begin position="250"/>
        <end position="461"/>
    </location>
</feature>
<dbReference type="InterPro" id="IPR006311">
    <property type="entry name" value="TAT_signal"/>
</dbReference>
<feature type="chain" id="PRO_5006035389" description="Amidohydrolase" evidence="1">
    <location>
        <begin position="34"/>
        <end position="500"/>
    </location>
</feature>
<dbReference type="PROSITE" id="PS51318">
    <property type="entry name" value="TAT"/>
    <property type="match status" value="1"/>
</dbReference>
<dbReference type="InterPro" id="IPR007484">
    <property type="entry name" value="Peptidase_M28"/>
</dbReference>
<feature type="signal peptide" evidence="1">
    <location>
        <begin position="1"/>
        <end position="33"/>
    </location>
</feature>
<feature type="domain" description="PA" evidence="2">
    <location>
        <begin position="134"/>
        <end position="222"/>
    </location>
</feature>
<dbReference type="InterPro" id="IPR045175">
    <property type="entry name" value="M28_fam"/>
</dbReference>
<dbReference type="Pfam" id="PF04389">
    <property type="entry name" value="Peptidase_M28"/>
    <property type="match status" value="1"/>
</dbReference>
<dbReference type="EMBL" id="CP012752">
    <property type="protein sequence ID" value="ALG09251.1"/>
    <property type="molecule type" value="Genomic_DNA"/>
</dbReference>
<dbReference type="Gene3D" id="3.40.630.10">
    <property type="entry name" value="Zn peptidases"/>
    <property type="match status" value="1"/>
</dbReference>
<evidence type="ECO:0000313" key="4">
    <source>
        <dbReference type="EMBL" id="ALG09251.1"/>
    </source>
</evidence>
<accession>A0A0N9HQ73</accession>
<protein>
    <recommendedName>
        <fullName evidence="6">Amidohydrolase</fullName>
    </recommendedName>
</protein>
<evidence type="ECO:0000256" key="1">
    <source>
        <dbReference type="SAM" id="SignalP"/>
    </source>
</evidence>
<dbReference type="Proteomes" id="UP000063699">
    <property type="component" value="Chromosome"/>
</dbReference>
<dbReference type="AlphaFoldDB" id="A0A0N9HQ73"/>
<name>A0A0N9HQ73_9PSEU</name>
<keyword evidence="1" id="KW-0732">Signal</keyword>
<gene>
    <name evidence="4" type="ORF">AOZ06_22150</name>
</gene>
<sequence>MSNPKSRGRVLRRAAAAAVIAGTAISVAPAAQAAPQTLPERLTRAVTADNIHRHLIALQRIADTNGGSRAAHTPGYQKSLDYIAGKLRAAGFQVNTPEFTYNRVVVDSAVATAGSVRVVPTQMTDSPNTPAGGVSGPLVVLPTDATPGCQPEDYAGLNARGAVVLIKRGGCPFTQKHNVAADAGAVAALIYNHVDGPGLGGIDPAQARIPTSGLTTAEGLALTAAAGTQATVDVRTHKELTTSRYLVTQTRTGRADNVVLAGAQLDSLPTNAGINDTGASSGALLELALQLGSSPRVGNAIRFAWWGAEDADKTAAGAYLRSLTFEQQLDIALYLNSNSIASKNAGYFVYDGDNSSGTAGPMPYGSAQIERAFATYLNGRAIPTEDTNFDRQWDHTQFITAGIPTGGLYAGSFRPKSEAQAAKWGGTAGVSFDKCHQQVCDNLGNVDRTALDRNADALASVIGGYALSTEDVNGVPPRWRRAFDRAAAKPAAVTALGGSE</sequence>
<dbReference type="STRING" id="860235.AOZ06_22150"/>
<evidence type="ECO:0008006" key="6">
    <source>
        <dbReference type="Google" id="ProtNLM"/>
    </source>
</evidence>
<dbReference type="Gene3D" id="3.50.30.30">
    <property type="match status" value="1"/>
</dbReference>
<evidence type="ECO:0000259" key="2">
    <source>
        <dbReference type="Pfam" id="PF02225"/>
    </source>
</evidence>
<dbReference type="PANTHER" id="PTHR12147:SF26">
    <property type="entry name" value="PEPTIDASE M28 DOMAIN-CONTAINING PROTEIN"/>
    <property type="match status" value="1"/>
</dbReference>
<dbReference type="InterPro" id="IPR046450">
    <property type="entry name" value="PA_dom_sf"/>
</dbReference>
<reference evidence="4 5" key="1">
    <citation type="submission" date="2015-07" db="EMBL/GenBank/DDBJ databases">
        <title>Genome sequencing of Kibdelosporangium phytohabitans.</title>
        <authorList>
            <person name="Qin S."/>
            <person name="Xing K."/>
        </authorList>
    </citation>
    <scope>NUCLEOTIDE SEQUENCE [LARGE SCALE GENOMIC DNA]</scope>
    <source>
        <strain evidence="4 5">KLBMP1111</strain>
    </source>
</reference>
<dbReference type="SUPFAM" id="SSF52025">
    <property type="entry name" value="PA domain"/>
    <property type="match status" value="1"/>
</dbReference>
<proteinExistence type="predicted"/>
<organism evidence="4 5">
    <name type="scientific">Kibdelosporangium phytohabitans</name>
    <dbReference type="NCBI Taxonomy" id="860235"/>
    <lineage>
        <taxon>Bacteria</taxon>
        <taxon>Bacillati</taxon>
        <taxon>Actinomycetota</taxon>
        <taxon>Actinomycetes</taxon>
        <taxon>Pseudonocardiales</taxon>
        <taxon>Pseudonocardiaceae</taxon>
        <taxon>Kibdelosporangium</taxon>
    </lineage>
</organism>
<evidence type="ECO:0000259" key="3">
    <source>
        <dbReference type="Pfam" id="PF04389"/>
    </source>
</evidence>
<dbReference type="InterPro" id="IPR003137">
    <property type="entry name" value="PA_domain"/>
</dbReference>
<dbReference type="KEGG" id="kphy:AOZ06_22150"/>
<dbReference type="PANTHER" id="PTHR12147">
    <property type="entry name" value="METALLOPEPTIDASE M28 FAMILY MEMBER"/>
    <property type="match status" value="1"/>
</dbReference>
<dbReference type="SUPFAM" id="SSF53187">
    <property type="entry name" value="Zn-dependent exopeptidases"/>
    <property type="match status" value="1"/>
</dbReference>
<evidence type="ECO:0000313" key="5">
    <source>
        <dbReference type="Proteomes" id="UP000063699"/>
    </source>
</evidence>